<dbReference type="RefSeq" id="WP_311020581.1">
    <property type="nucleotide sequence ID" value="NZ_JAUHGG010000003.1"/>
</dbReference>
<protein>
    <submittedName>
        <fullName evidence="1">Uncharacterized protein</fullName>
    </submittedName>
</protein>
<comment type="caution">
    <text evidence="1">The sequence shown here is derived from an EMBL/GenBank/DDBJ whole genome shotgun (WGS) entry which is preliminary data.</text>
</comment>
<dbReference type="Proteomes" id="UP001253193">
    <property type="component" value="Unassembled WGS sequence"/>
</dbReference>
<sequence length="189" mass="21310">MASEIIEELAQFLIKERGKHKVNNTVTTEEAFVLSTPVSVVKSVYRHLLLNRMLNDTDLVFAIQTIIACGGSDGLRLEEAFPKYKGYNPYYSFRNFKVSFADGEFSVEELPCSGEDDIEFMPPLVLSGVSSKHLMPYAKAYFNGCSSVKPKEFEFTTSVSTKEIEKIFKEVEVSLGVKFDRPNYLSMVS</sequence>
<accession>A0AAW8Q042</accession>
<gene>
    <name evidence="1" type="ORF">QX249_13400</name>
</gene>
<reference evidence="1" key="1">
    <citation type="submission" date="2023-06" db="EMBL/GenBank/DDBJ databases">
        <title>Genomic Diversity of Vibrio spp. and Metagenomic Analysis of Pathogens in Florida Gulf Coastal Waters Following Hurricane Ian.</title>
        <authorList>
            <person name="Brumfield K.D."/>
        </authorList>
    </citation>
    <scope>NUCLEOTIDE SEQUENCE</scope>
    <source>
        <strain evidence="1">WBS2B-138</strain>
    </source>
</reference>
<name>A0AAW8Q042_VIBPH</name>
<evidence type="ECO:0000313" key="1">
    <source>
        <dbReference type="EMBL" id="MDS1821664.1"/>
    </source>
</evidence>
<dbReference type="EMBL" id="JAUHGG010000003">
    <property type="protein sequence ID" value="MDS1821664.1"/>
    <property type="molecule type" value="Genomic_DNA"/>
</dbReference>
<proteinExistence type="predicted"/>
<evidence type="ECO:0000313" key="2">
    <source>
        <dbReference type="Proteomes" id="UP001253193"/>
    </source>
</evidence>
<dbReference type="AlphaFoldDB" id="A0AAW8Q042"/>
<organism evidence="1 2">
    <name type="scientific">Vibrio parahaemolyticus</name>
    <dbReference type="NCBI Taxonomy" id="670"/>
    <lineage>
        <taxon>Bacteria</taxon>
        <taxon>Pseudomonadati</taxon>
        <taxon>Pseudomonadota</taxon>
        <taxon>Gammaproteobacteria</taxon>
        <taxon>Vibrionales</taxon>
        <taxon>Vibrionaceae</taxon>
        <taxon>Vibrio</taxon>
    </lineage>
</organism>